<evidence type="ECO:0000313" key="1">
    <source>
        <dbReference type="EMBL" id="TKD03178.1"/>
    </source>
</evidence>
<dbReference type="Proteomes" id="UP000309215">
    <property type="component" value="Unassembled WGS sequence"/>
</dbReference>
<organism evidence="1 2">
    <name type="scientific">Polyangium fumosum</name>
    <dbReference type="NCBI Taxonomy" id="889272"/>
    <lineage>
        <taxon>Bacteria</taxon>
        <taxon>Pseudomonadati</taxon>
        <taxon>Myxococcota</taxon>
        <taxon>Polyangia</taxon>
        <taxon>Polyangiales</taxon>
        <taxon>Polyangiaceae</taxon>
        <taxon>Polyangium</taxon>
    </lineage>
</organism>
<evidence type="ECO:0000313" key="2">
    <source>
        <dbReference type="Proteomes" id="UP000309215"/>
    </source>
</evidence>
<comment type="caution">
    <text evidence="1">The sequence shown here is derived from an EMBL/GenBank/DDBJ whole genome shotgun (WGS) entry which is preliminary data.</text>
</comment>
<evidence type="ECO:0008006" key="3">
    <source>
        <dbReference type="Google" id="ProtNLM"/>
    </source>
</evidence>
<protein>
    <recommendedName>
        <fullName evidence="3">Lipoprotein</fullName>
    </recommendedName>
</protein>
<keyword evidence="2" id="KW-1185">Reference proteome</keyword>
<accession>A0A4U1J7L6</accession>
<reference evidence="1 2" key="1">
    <citation type="submission" date="2019-04" db="EMBL/GenBank/DDBJ databases">
        <authorList>
            <person name="Li Y."/>
            <person name="Wang J."/>
        </authorList>
    </citation>
    <scope>NUCLEOTIDE SEQUENCE [LARGE SCALE GENOMIC DNA]</scope>
    <source>
        <strain evidence="1 2">DSM 14668</strain>
    </source>
</reference>
<proteinExistence type="predicted"/>
<name>A0A4U1J7L6_9BACT</name>
<gene>
    <name evidence="1" type="ORF">E8A74_27080</name>
</gene>
<dbReference type="AlphaFoldDB" id="A0A4U1J7L6"/>
<dbReference type="RefSeq" id="WP_170229395.1">
    <property type="nucleotide sequence ID" value="NZ_SSMQ01000031.1"/>
</dbReference>
<sequence>MFLSSFEERVAMGFRAARGALLVGALSALGCGGGPHYVRAAAPLPPDPAEVVETTSEPTAIYIIVNQPEGAPAPEIVHQDEGWVPSEFPAENPFQRARTWVGDYDCTQGNTGLALRIVDVRGRVVRAVFDFHHAPSGAAGSYLISGTYEPETRRVRFDPSRWIVQPEHYIMVSMEGEIATDNSLFAGKITFPGCGAFHLKPTR</sequence>
<dbReference type="EMBL" id="SSMQ01000031">
    <property type="protein sequence ID" value="TKD03178.1"/>
    <property type="molecule type" value="Genomic_DNA"/>
</dbReference>